<feature type="transmembrane region" description="Helical" evidence="1">
    <location>
        <begin position="47"/>
        <end position="69"/>
    </location>
</feature>
<dbReference type="AlphaFoldDB" id="A0A7T3FX36"/>
<accession>A0A7T3FX36</accession>
<dbReference type="EMBL" id="CP065856">
    <property type="protein sequence ID" value="QPV62315.1"/>
    <property type="molecule type" value="Genomic_DNA"/>
</dbReference>
<name>A0A7T3FX36_9EURY</name>
<feature type="transmembrane region" description="Helical" evidence="1">
    <location>
        <begin position="188"/>
        <end position="207"/>
    </location>
</feature>
<evidence type="ECO:0000256" key="1">
    <source>
        <dbReference type="SAM" id="Phobius"/>
    </source>
</evidence>
<feature type="transmembrane region" description="Helical" evidence="1">
    <location>
        <begin position="12"/>
        <end position="32"/>
    </location>
</feature>
<dbReference type="KEGG" id="hlt:I7X12_16465"/>
<evidence type="ECO:0000313" key="3">
    <source>
        <dbReference type="Proteomes" id="UP000595001"/>
    </source>
</evidence>
<organism evidence="2 3">
    <name type="scientific">Halosimplex litoreum</name>
    <dbReference type="NCBI Taxonomy" id="1198301"/>
    <lineage>
        <taxon>Archaea</taxon>
        <taxon>Methanobacteriati</taxon>
        <taxon>Methanobacteriota</taxon>
        <taxon>Stenosarchaea group</taxon>
        <taxon>Halobacteria</taxon>
        <taxon>Halobacteriales</taxon>
        <taxon>Haloarculaceae</taxon>
        <taxon>Halosimplex</taxon>
    </lineage>
</organism>
<dbReference type="Proteomes" id="UP000595001">
    <property type="component" value="Chromosome"/>
</dbReference>
<protein>
    <submittedName>
        <fullName evidence="2">Uncharacterized protein</fullName>
    </submittedName>
</protein>
<evidence type="ECO:0000313" key="2">
    <source>
        <dbReference type="EMBL" id="QPV62315.1"/>
    </source>
</evidence>
<keyword evidence="1" id="KW-1133">Transmembrane helix</keyword>
<dbReference type="RefSeq" id="WP_198061123.1">
    <property type="nucleotide sequence ID" value="NZ_CP065856.1"/>
</dbReference>
<gene>
    <name evidence="2" type="ORF">I7X12_16465</name>
</gene>
<keyword evidence="1" id="KW-0812">Transmembrane</keyword>
<reference evidence="2 3" key="1">
    <citation type="submission" date="2020-12" db="EMBL/GenBank/DDBJ databases">
        <title>Halosimplex halophilum sp. nov. and Halosimplex salinum sp. nov., two new members of the genus Halosimplex.</title>
        <authorList>
            <person name="Cui H.L."/>
        </authorList>
    </citation>
    <scope>NUCLEOTIDE SEQUENCE [LARGE SCALE GENOMIC DNA]</scope>
    <source>
        <strain evidence="2 3">YGH94</strain>
    </source>
</reference>
<sequence length="226" mass="23773">MSRIPRPGPTAIRVLGVVVAVGSLALLLSYPYHMRYHYSVPAIGDHYIVPFLGVFLAFAWAAAVAWGAATALRGRIRSLTPPLAWIAVPLAPLPAALDTYHQPTTDVAPAPPRIAEWTPPAGPVEVAVRVFEVNGFWRLGCVLFLAMGVARARGQRRWLYGTAAALVWYGGAHGIVTSGLLHGALVRSFVAAVPGVALFVLGAKLAAPEGDEPDPENTDGAVAASS</sequence>
<keyword evidence="1" id="KW-0472">Membrane</keyword>
<keyword evidence="3" id="KW-1185">Reference proteome</keyword>
<dbReference type="OrthoDB" id="241993at2157"/>
<feature type="transmembrane region" description="Helical" evidence="1">
    <location>
        <begin position="158"/>
        <end position="181"/>
    </location>
</feature>
<proteinExistence type="predicted"/>
<dbReference type="GeneID" id="60590120"/>